<comment type="caution">
    <text evidence="2">The sequence shown here is derived from an EMBL/GenBank/DDBJ whole genome shotgun (WGS) entry which is preliminary data.</text>
</comment>
<evidence type="ECO:0000313" key="2">
    <source>
        <dbReference type="EMBL" id="OMJ83961.1"/>
    </source>
</evidence>
<keyword evidence="1" id="KW-0812">Transmembrane</keyword>
<organism evidence="2 4">
    <name type="scientific">Stentor coeruleus</name>
    <dbReference type="NCBI Taxonomy" id="5963"/>
    <lineage>
        <taxon>Eukaryota</taxon>
        <taxon>Sar</taxon>
        <taxon>Alveolata</taxon>
        <taxon>Ciliophora</taxon>
        <taxon>Postciliodesmatophora</taxon>
        <taxon>Heterotrichea</taxon>
        <taxon>Heterotrichida</taxon>
        <taxon>Stentoridae</taxon>
        <taxon>Stentor</taxon>
    </lineage>
</organism>
<protein>
    <submittedName>
        <fullName evidence="2">Uncharacterized protein</fullName>
    </submittedName>
</protein>
<evidence type="ECO:0000313" key="4">
    <source>
        <dbReference type="Proteomes" id="UP000187209"/>
    </source>
</evidence>
<reference evidence="2 4" key="1">
    <citation type="submission" date="2016-11" db="EMBL/GenBank/DDBJ databases">
        <title>The macronuclear genome of Stentor coeruleus: a giant cell with tiny introns.</title>
        <authorList>
            <person name="Slabodnick M."/>
            <person name="Ruby J.G."/>
            <person name="Reiff S.B."/>
            <person name="Swart E.C."/>
            <person name="Gosai S."/>
            <person name="Prabakaran S."/>
            <person name="Witkowska E."/>
            <person name="Larue G.E."/>
            <person name="Fisher S."/>
            <person name="Freeman R.M."/>
            <person name="Gunawardena J."/>
            <person name="Chu W."/>
            <person name="Stover N.A."/>
            <person name="Gregory B.D."/>
            <person name="Nowacki M."/>
            <person name="Derisi J."/>
            <person name="Roy S.W."/>
            <person name="Marshall W.F."/>
            <person name="Sood P."/>
        </authorList>
    </citation>
    <scope>NUCLEOTIDE SEQUENCE [LARGE SCALE GENOMIC DNA]</scope>
    <source>
        <strain evidence="2">WM001</strain>
    </source>
</reference>
<dbReference type="AlphaFoldDB" id="A0A1R2C4R0"/>
<proteinExistence type="predicted"/>
<accession>A0A1R2C4R0</accession>
<dbReference type="EMBL" id="MPUH01000285">
    <property type="protein sequence ID" value="OMJ83961.1"/>
    <property type="molecule type" value="Genomic_DNA"/>
</dbReference>
<dbReference type="EMBL" id="MPUH01000238">
    <property type="protein sequence ID" value="OMJ85384.1"/>
    <property type="molecule type" value="Genomic_DNA"/>
</dbReference>
<sequence length="233" mass="27601">MPLEYWHKALIIGLTGIAGLSSIFLYHKATKPSHPVLDEKKFRKIAFIISSELPFKLEIITQTVYNFKERKRLSSKNVNSMKTLLIQKAENLKIQVKEVCSYFDADLNEFIDFFNKDENSTFVSRLHKGILKVLHPVFVFTPRFTAREYAKMLKIYIQILEHYIEKQDYIEFIAQENELYDEIFRKYGMTTELLMGAHYRFLSNIQVQHFLKKISELKKKVKFDYKQIPISNA</sequence>
<gene>
    <name evidence="3" type="ORF">SteCoe_13293</name>
    <name evidence="2" type="ORF">SteCoe_15005</name>
</gene>
<evidence type="ECO:0000256" key="1">
    <source>
        <dbReference type="SAM" id="Phobius"/>
    </source>
</evidence>
<evidence type="ECO:0000313" key="3">
    <source>
        <dbReference type="EMBL" id="OMJ85384.1"/>
    </source>
</evidence>
<feature type="transmembrane region" description="Helical" evidence="1">
    <location>
        <begin position="6"/>
        <end position="26"/>
    </location>
</feature>
<name>A0A1R2C4R0_9CILI</name>
<keyword evidence="4" id="KW-1185">Reference proteome</keyword>
<keyword evidence="1" id="KW-0472">Membrane</keyword>
<dbReference type="Proteomes" id="UP000187209">
    <property type="component" value="Unassembled WGS sequence"/>
</dbReference>
<keyword evidence="1" id="KW-1133">Transmembrane helix</keyword>